<protein>
    <recommendedName>
        <fullName evidence="4">Zinc-ribbon 15 domain-containing protein</fullName>
    </recommendedName>
</protein>
<accession>A0ABU5UZZ7</accession>
<sequence length="110" mass="12367">MMFLIGQGERVVALGEPEQRHCPKCGQLTAFQKQLRYKYGSFDMLFGFAYDKRYQLACLQCNHGWILDARTTERELGRVPIPFHLRYGLCVLAVLAALLGASAMAVNGLL</sequence>
<dbReference type="EMBL" id="JAYFUH010000061">
    <property type="protein sequence ID" value="MEA5666302.1"/>
    <property type="molecule type" value="Genomic_DNA"/>
</dbReference>
<dbReference type="RefSeq" id="WP_225591581.1">
    <property type="nucleotide sequence ID" value="NZ_JAYFUH010000061.1"/>
</dbReference>
<comment type="caution">
    <text evidence="2">The sequence shown here is derived from an EMBL/GenBank/DDBJ whole genome shotgun (WGS) entry which is preliminary data.</text>
</comment>
<dbReference type="Proteomes" id="UP001301653">
    <property type="component" value="Unassembled WGS sequence"/>
</dbReference>
<evidence type="ECO:0000313" key="3">
    <source>
        <dbReference type="Proteomes" id="UP001301653"/>
    </source>
</evidence>
<keyword evidence="1" id="KW-0812">Transmembrane</keyword>
<feature type="transmembrane region" description="Helical" evidence="1">
    <location>
        <begin position="87"/>
        <end position="106"/>
    </location>
</feature>
<keyword evidence="1" id="KW-0472">Membrane</keyword>
<gene>
    <name evidence="2" type="ORF">VA603_01945</name>
</gene>
<proteinExistence type="predicted"/>
<keyword evidence="3" id="KW-1185">Reference proteome</keyword>
<reference evidence="2 3" key="1">
    <citation type="submission" date="2023-12" db="EMBL/GenBank/DDBJ databases">
        <title>Stenotrophomonas guangdongensis sp. nov., isolated from wilted pepper plants (Capsicum annuum).</title>
        <authorList>
            <person name="Qiu M."/>
            <person name="Li Y."/>
            <person name="Liu Q."/>
            <person name="Zhang X."/>
            <person name="Huang Y."/>
            <person name="Guo R."/>
            <person name="Hu M."/>
            <person name="Zhou J."/>
            <person name="Zhou X."/>
        </authorList>
    </citation>
    <scope>NUCLEOTIDE SEQUENCE [LARGE SCALE GENOMIC DNA]</scope>
    <source>
        <strain evidence="2 3">MH1</strain>
    </source>
</reference>
<evidence type="ECO:0008006" key="4">
    <source>
        <dbReference type="Google" id="ProtNLM"/>
    </source>
</evidence>
<name>A0ABU5UZZ7_9GAMM</name>
<keyword evidence="1" id="KW-1133">Transmembrane helix</keyword>
<organism evidence="2 3">
    <name type="scientific">Stenotrophomonas capsici</name>
    <dbReference type="NCBI Taxonomy" id="3110230"/>
    <lineage>
        <taxon>Bacteria</taxon>
        <taxon>Pseudomonadati</taxon>
        <taxon>Pseudomonadota</taxon>
        <taxon>Gammaproteobacteria</taxon>
        <taxon>Lysobacterales</taxon>
        <taxon>Lysobacteraceae</taxon>
        <taxon>Stenotrophomonas</taxon>
    </lineage>
</organism>
<evidence type="ECO:0000313" key="2">
    <source>
        <dbReference type="EMBL" id="MEA5666302.1"/>
    </source>
</evidence>
<evidence type="ECO:0000256" key="1">
    <source>
        <dbReference type="SAM" id="Phobius"/>
    </source>
</evidence>